<dbReference type="RefSeq" id="WP_126023274.1">
    <property type="nucleotide sequence ID" value="NZ_JACIFZ010000006.1"/>
</dbReference>
<organism evidence="3 4">
    <name type="scientific">Variovorax guangxiensis</name>
    <dbReference type="NCBI Taxonomy" id="1775474"/>
    <lineage>
        <taxon>Bacteria</taxon>
        <taxon>Pseudomonadati</taxon>
        <taxon>Pseudomonadota</taxon>
        <taxon>Betaproteobacteria</taxon>
        <taxon>Burkholderiales</taxon>
        <taxon>Comamonadaceae</taxon>
        <taxon>Variovorax</taxon>
    </lineage>
</organism>
<sequence>MKLHPRLISSAAAALAILSIAACSVPQAKDAAAAPAAPAACRQDAAAALTGKSRISDADARQATGASIVRQIQPGQPVTMDYRRERVTIETDAASGKIVRAYCG</sequence>
<keyword evidence="2" id="KW-0449">Lipoprotein</keyword>
<reference evidence="2 5" key="2">
    <citation type="submission" date="2020-08" db="EMBL/GenBank/DDBJ databases">
        <title>Genomic Encyclopedia of Type Strains, Phase IV (KMG-V): Genome sequencing to study the core and pangenomes of soil and plant-associated prokaryotes.</title>
        <authorList>
            <person name="Whitman W."/>
        </authorList>
    </citation>
    <scope>NUCLEOTIDE SEQUENCE [LARGE SCALE GENOMIC DNA]</scope>
    <source>
        <strain evidence="2 5">34/80</strain>
    </source>
</reference>
<dbReference type="Proteomes" id="UP000524450">
    <property type="component" value="Unassembled WGS sequence"/>
</dbReference>
<accession>A0A433MMT5</accession>
<protein>
    <submittedName>
        <fullName evidence="2">Lipoprotein-anchoring transpeptidase ErfK/SrfK</fullName>
    </submittedName>
</protein>
<dbReference type="AlphaFoldDB" id="A0A433MMT5"/>
<feature type="chain" id="PRO_5036351667" evidence="1">
    <location>
        <begin position="29"/>
        <end position="104"/>
    </location>
</feature>
<proteinExistence type="predicted"/>
<dbReference type="PROSITE" id="PS51257">
    <property type="entry name" value="PROKAR_LIPOPROTEIN"/>
    <property type="match status" value="1"/>
</dbReference>
<dbReference type="OrthoDB" id="8724542at2"/>
<keyword evidence="1" id="KW-0732">Signal</keyword>
<name>A0A433MMT5_9BURK</name>
<evidence type="ECO:0000313" key="4">
    <source>
        <dbReference type="Proteomes" id="UP000281118"/>
    </source>
</evidence>
<gene>
    <name evidence="3" type="ORF">EJP67_19000</name>
    <name evidence="2" type="ORF">GGD71_004758</name>
</gene>
<dbReference type="Pfam" id="PF11720">
    <property type="entry name" value="Inhibitor_I78"/>
    <property type="match status" value="1"/>
</dbReference>
<evidence type="ECO:0000313" key="3">
    <source>
        <dbReference type="EMBL" id="RUR69148.1"/>
    </source>
</evidence>
<dbReference type="EMBL" id="JACIFZ010000006">
    <property type="protein sequence ID" value="MBB4223967.1"/>
    <property type="molecule type" value="Genomic_DNA"/>
</dbReference>
<evidence type="ECO:0000313" key="5">
    <source>
        <dbReference type="Proteomes" id="UP000524450"/>
    </source>
</evidence>
<dbReference type="EMBL" id="RXFT01000008">
    <property type="protein sequence ID" value="RUR69148.1"/>
    <property type="molecule type" value="Genomic_DNA"/>
</dbReference>
<dbReference type="Proteomes" id="UP000281118">
    <property type="component" value="Unassembled WGS sequence"/>
</dbReference>
<reference evidence="3 4" key="1">
    <citation type="submission" date="2018-12" db="EMBL/GenBank/DDBJ databases">
        <title>The genome sequences of Variovorax guangxiensis DSM 27352.</title>
        <authorList>
            <person name="Gao J."/>
            <person name="Sun J."/>
        </authorList>
    </citation>
    <scope>NUCLEOTIDE SEQUENCE [LARGE SCALE GENOMIC DNA]</scope>
    <source>
        <strain evidence="3 4">DSM 27352</strain>
    </source>
</reference>
<evidence type="ECO:0000313" key="2">
    <source>
        <dbReference type="EMBL" id="MBB4223967.1"/>
    </source>
</evidence>
<comment type="caution">
    <text evidence="3">The sequence shown here is derived from an EMBL/GenBank/DDBJ whole genome shotgun (WGS) entry which is preliminary data.</text>
</comment>
<dbReference type="Gene3D" id="3.30.10.10">
    <property type="entry name" value="Trypsin Inhibitor V, subunit A"/>
    <property type="match status" value="1"/>
</dbReference>
<feature type="signal peptide" evidence="1">
    <location>
        <begin position="1"/>
        <end position="28"/>
    </location>
</feature>
<evidence type="ECO:0000256" key="1">
    <source>
        <dbReference type="SAM" id="SignalP"/>
    </source>
</evidence>
<dbReference type="InterPro" id="IPR021719">
    <property type="entry name" value="Prot_inh_I78"/>
</dbReference>